<sequence>MIFLLLFGIFELIAAFQFSRGKWLGILAGSTFGQRNVTLPKKNKWWVVLFNGIMGIFFILIYILDYFGIHARLFFGTFTAIVIIYAAVAIVRAIRHWIKYGDY</sequence>
<dbReference type="Proteomes" id="UP000051236">
    <property type="component" value="Unassembled WGS sequence"/>
</dbReference>
<evidence type="ECO:0000313" key="2">
    <source>
        <dbReference type="EMBL" id="KRM33282.1"/>
    </source>
</evidence>
<dbReference type="AlphaFoldDB" id="X0QP00"/>
<dbReference type="PATRIC" id="fig|1423734.3.peg.3421"/>
<feature type="transmembrane region" description="Helical" evidence="1">
    <location>
        <begin position="73"/>
        <end position="94"/>
    </location>
</feature>
<keyword evidence="1" id="KW-0472">Membrane</keyword>
<proteinExistence type="predicted"/>
<evidence type="ECO:0008006" key="4">
    <source>
        <dbReference type="Google" id="ProtNLM"/>
    </source>
</evidence>
<keyword evidence="1" id="KW-1133">Transmembrane helix</keyword>
<organism evidence="2 3">
    <name type="scientific">Agrilactobacillus composti DSM 18527 = JCM 14202</name>
    <dbReference type="NCBI Taxonomy" id="1423734"/>
    <lineage>
        <taxon>Bacteria</taxon>
        <taxon>Bacillati</taxon>
        <taxon>Bacillota</taxon>
        <taxon>Bacilli</taxon>
        <taxon>Lactobacillales</taxon>
        <taxon>Lactobacillaceae</taxon>
        <taxon>Agrilactobacillus</taxon>
    </lineage>
</organism>
<evidence type="ECO:0000256" key="1">
    <source>
        <dbReference type="SAM" id="Phobius"/>
    </source>
</evidence>
<dbReference type="STRING" id="1423734.FC83_GL003369"/>
<feature type="transmembrane region" description="Helical" evidence="1">
    <location>
        <begin position="45"/>
        <end position="64"/>
    </location>
</feature>
<evidence type="ECO:0000313" key="3">
    <source>
        <dbReference type="Proteomes" id="UP000051236"/>
    </source>
</evidence>
<accession>X0QP00</accession>
<name>X0QP00_9LACO</name>
<dbReference type="RefSeq" id="WP_035453418.1">
    <property type="nucleotide sequence ID" value="NZ_AZGA01000057.1"/>
</dbReference>
<keyword evidence="3" id="KW-1185">Reference proteome</keyword>
<reference evidence="2 3" key="1">
    <citation type="journal article" date="2015" name="Genome Announc.">
        <title>Expanding the biotechnology potential of lactobacilli through comparative genomics of 213 strains and associated genera.</title>
        <authorList>
            <person name="Sun Z."/>
            <person name="Harris H.M."/>
            <person name="McCann A."/>
            <person name="Guo C."/>
            <person name="Argimon S."/>
            <person name="Zhang W."/>
            <person name="Yang X."/>
            <person name="Jeffery I.B."/>
            <person name="Cooney J.C."/>
            <person name="Kagawa T.F."/>
            <person name="Liu W."/>
            <person name="Song Y."/>
            <person name="Salvetti E."/>
            <person name="Wrobel A."/>
            <person name="Rasinkangas P."/>
            <person name="Parkhill J."/>
            <person name="Rea M.C."/>
            <person name="O'Sullivan O."/>
            <person name="Ritari J."/>
            <person name="Douillard F.P."/>
            <person name="Paul Ross R."/>
            <person name="Yang R."/>
            <person name="Briner A.E."/>
            <person name="Felis G.E."/>
            <person name="de Vos W.M."/>
            <person name="Barrangou R."/>
            <person name="Klaenhammer T.R."/>
            <person name="Caufield P.W."/>
            <person name="Cui Y."/>
            <person name="Zhang H."/>
            <person name="O'Toole P.W."/>
        </authorList>
    </citation>
    <scope>NUCLEOTIDE SEQUENCE [LARGE SCALE GENOMIC DNA]</scope>
    <source>
        <strain evidence="2 3">DSM 18527</strain>
    </source>
</reference>
<dbReference type="EMBL" id="AZGA01000057">
    <property type="protein sequence ID" value="KRM33282.1"/>
    <property type="molecule type" value="Genomic_DNA"/>
</dbReference>
<comment type="caution">
    <text evidence="2">The sequence shown here is derived from an EMBL/GenBank/DDBJ whole genome shotgun (WGS) entry which is preliminary data.</text>
</comment>
<protein>
    <recommendedName>
        <fullName evidence="4">Integral membrane protein</fullName>
    </recommendedName>
</protein>
<gene>
    <name evidence="2" type="ORF">FC83_GL003369</name>
</gene>
<keyword evidence="1" id="KW-0812">Transmembrane</keyword>